<evidence type="ECO:0000256" key="7">
    <source>
        <dbReference type="ARBA" id="ARBA00023040"/>
    </source>
</evidence>
<feature type="transmembrane region" description="Helical" evidence="13">
    <location>
        <begin position="6"/>
        <end position="35"/>
    </location>
</feature>
<keyword evidence="8 12" id="KW-0472">Membrane</keyword>
<name>A0ABM0LGY7_MICOH</name>
<comment type="subcellular location">
    <subcellularLocation>
        <location evidence="1 12">Membrane</location>
        <topology evidence="1 12">Multi-pass membrane protein</topology>
    </subcellularLocation>
</comment>
<feature type="transmembrane region" description="Helical" evidence="13">
    <location>
        <begin position="173"/>
        <end position="199"/>
    </location>
</feature>
<proteinExistence type="inferred from homology"/>
<evidence type="ECO:0000256" key="8">
    <source>
        <dbReference type="ARBA" id="ARBA00023136"/>
    </source>
</evidence>
<keyword evidence="6 13" id="KW-1133">Transmembrane helix</keyword>
<evidence type="ECO:0000256" key="1">
    <source>
        <dbReference type="ARBA" id="ARBA00004141"/>
    </source>
</evidence>
<evidence type="ECO:0000256" key="9">
    <source>
        <dbReference type="ARBA" id="ARBA00023170"/>
    </source>
</evidence>
<feature type="transmembrane region" description="Helical" evidence="13">
    <location>
        <begin position="131"/>
        <end position="153"/>
    </location>
</feature>
<keyword evidence="3 12" id="KW-0919">Taste</keyword>
<dbReference type="SUPFAM" id="SSF81321">
    <property type="entry name" value="Family A G protein-coupled receptor-like"/>
    <property type="match status" value="1"/>
</dbReference>
<evidence type="ECO:0000313" key="15">
    <source>
        <dbReference type="RefSeq" id="XP_005365949.1"/>
    </source>
</evidence>
<sequence>MVWKTFLFMYVATLIFNFVGITANLFIIVVIYKTWIKSHRISSSDRILFSLAITRFLTLGLFLLNIFYFTANALRSVYFSTFFLICWKFLDSNSLWLVTLLNSLYCVKITNFQHPVFILLKRTISAKTSSLLLACLFISAFTTLLYLVLTQMSHFPEHITGRNDTVFHLSEGIFTLAASLILSSLLQFVLNVTFASLLIHSLGRHIQTMKRNTTSFWNPQVEAHIGAMRLMICFLLLYIPYSVATLLYFPSHARKSLRLHGVSMIITAAYPPGHSVLLIITHQKLRAKAKKIFCFYKQWSFIRKA</sequence>
<evidence type="ECO:0000256" key="6">
    <source>
        <dbReference type="ARBA" id="ARBA00022989"/>
    </source>
</evidence>
<organism evidence="14 15">
    <name type="scientific">Microtus ochrogaster</name>
    <name type="common">Prairie vole</name>
    <dbReference type="NCBI Taxonomy" id="79684"/>
    <lineage>
        <taxon>Eukaryota</taxon>
        <taxon>Metazoa</taxon>
        <taxon>Chordata</taxon>
        <taxon>Craniata</taxon>
        <taxon>Vertebrata</taxon>
        <taxon>Euteleostomi</taxon>
        <taxon>Mammalia</taxon>
        <taxon>Eutheria</taxon>
        <taxon>Euarchontoglires</taxon>
        <taxon>Glires</taxon>
        <taxon>Rodentia</taxon>
        <taxon>Myomorpha</taxon>
        <taxon>Muroidea</taxon>
        <taxon>Cricetidae</taxon>
        <taxon>Arvicolinae</taxon>
        <taxon>Microtus</taxon>
    </lineage>
</organism>
<evidence type="ECO:0000256" key="5">
    <source>
        <dbReference type="ARBA" id="ARBA00022692"/>
    </source>
</evidence>
<evidence type="ECO:0000256" key="2">
    <source>
        <dbReference type="ARBA" id="ARBA00007376"/>
    </source>
</evidence>
<evidence type="ECO:0000313" key="14">
    <source>
        <dbReference type="Proteomes" id="UP000694915"/>
    </source>
</evidence>
<dbReference type="Pfam" id="PF05296">
    <property type="entry name" value="TAS2R"/>
    <property type="match status" value="1"/>
</dbReference>
<keyword evidence="10 12" id="KW-0807">Transducer</keyword>
<feature type="transmembrane region" description="Helical" evidence="13">
    <location>
        <begin position="261"/>
        <end position="281"/>
    </location>
</feature>
<feature type="transmembrane region" description="Helical" evidence="13">
    <location>
        <begin position="47"/>
        <end position="71"/>
    </location>
</feature>
<accession>A0ABM0LGY7</accession>
<protein>
    <recommendedName>
        <fullName evidence="12">Taste receptor type 2</fullName>
    </recommendedName>
</protein>
<dbReference type="Proteomes" id="UP000694915">
    <property type="component" value="Unplaced"/>
</dbReference>
<keyword evidence="7 12" id="KW-0297">G-protein coupled receptor</keyword>
<dbReference type="PANTHER" id="PTHR11394:SF55">
    <property type="entry name" value="TASTE RECEPTOR TYPE 2 MEMBER 4"/>
    <property type="match status" value="1"/>
</dbReference>
<evidence type="ECO:0000256" key="13">
    <source>
        <dbReference type="SAM" id="Phobius"/>
    </source>
</evidence>
<comment type="similarity">
    <text evidence="2 11">Belongs to the G-protein coupled receptor T2R family.</text>
</comment>
<evidence type="ECO:0000256" key="12">
    <source>
        <dbReference type="RuleBase" id="RU004424"/>
    </source>
</evidence>
<reference evidence="15" key="1">
    <citation type="submission" date="2025-08" db="UniProtKB">
        <authorList>
            <consortium name="RefSeq"/>
        </authorList>
    </citation>
    <scope>IDENTIFICATION</scope>
</reference>
<evidence type="ECO:0000256" key="11">
    <source>
        <dbReference type="RuleBase" id="RU004423"/>
    </source>
</evidence>
<dbReference type="GeneID" id="101981871"/>
<evidence type="ECO:0000256" key="10">
    <source>
        <dbReference type="ARBA" id="ARBA00023224"/>
    </source>
</evidence>
<gene>
    <name evidence="15" type="primary">Tas2r4</name>
</gene>
<evidence type="ECO:0000256" key="4">
    <source>
        <dbReference type="ARBA" id="ARBA00022606"/>
    </source>
</evidence>
<evidence type="ECO:0000256" key="3">
    <source>
        <dbReference type="ARBA" id="ARBA00022480"/>
    </source>
</evidence>
<keyword evidence="4 12" id="KW-0716">Sensory transduction</keyword>
<keyword evidence="9 12" id="KW-0675">Receptor</keyword>
<feature type="transmembrane region" description="Helical" evidence="13">
    <location>
        <begin position="230"/>
        <end position="249"/>
    </location>
</feature>
<keyword evidence="14" id="KW-1185">Reference proteome</keyword>
<dbReference type="Gene3D" id="1.20.1070.10">
    <property type="entry name" value="Rhodopsin 7-helix transmembrane proteins"/>
    <property type="match status" value="1"/>
</dbReference>
<keyword evidence="5 12" id="KW-0812">Transmembrane</keyword>
<dbReference type="PANTHER" id="PTHR11394">
    <property type="entry name" value="TASTE RECEPTOR TYPE 2"/>
    <property type="match status" value="1"/>
</dbReference>
<dbReference type="InterPro" id="IPR007960">
    <property type="entry name" value="TAS2R"/>
</dbReference>
<dbReference type="RefSeq" id="XP_005365949.1">
    <property type="nucleotide sequence ID" value="XM_005365892.1"/>
</dbReference>